<dbReference type="GO" id="GO:0000307">
    <property type="term" value="C:cyclin-dependent protein kinase holoenzyme complex"/>
    <property type="evidence" value="ECO:0007669"/>
    <property type="project" value="TreeGrafter"/>
</dbReference>
<dbReference type="Gene3D" id="1.10.472.10">
    <property type="entry name" value="Cyclin-like"/>
    <property type="match status" value="1"/>
</dbReference>
<dbReference type="InParanoid" id="A0A163M3Q5"/>
<dbReference type="AlphaFoldDB" id="A0A163M3Q5"/>
<dbReference type="SUPFAM" id="SSF47954">
    <property type="entry name" value="Cyclin-like"/>
    <property type="match status" value="1"/>
</dbReference>
<dbReference type="InterPro" id="IPR013922">
    <property type="entry name" value="Cyclin_PHO80-like"/>
</dbReference>
<dbReference type="EMBL" id="LT553497">
    <property type="protein sequence ID" value="SAM00969.1"/>
    <property type="molecule type" value="Genomic_DNA"/>
</dbReference>
<dbReference type="STRING" id="4829.A0A163M3Q5"/>
<feature type="domain" description="Cyclin N-terminal" evidence="1">
    <location>
        <begin position="45"/>
        <end position="143"/>
    </location>
</feature>
<gene>
    <name evidence="2" type="primary">ABSGL_06705.1 scaffold 8661</name>
</gene>
<accession>A0A163M3Q5</accession>
<protein>
    <recommendedName>
        <fullName evidence="1">Cyclin N-terminal domain-containing protein</fullName>
    </recommendedName>
</protein>
<dbReference type="GO" id="GO:0016538">
    <property type="term" value="F:cyclin-dependent protein serine/threonine kinase regulator activity"/>
    <property type="evidence" value="ECO:0007669"/>
    <property type="project" value="TreeGrafter"/>
</dbReference>
<dbReference type="InterPro" id="IPR036915">
    <property type="entry name" value="Cyclin-like_sf"/>
</dbReference>
<name>A0A163M3Q5_ABSGL</name>
<dbReference type="GO" id="GO:0005634">
    <property type="term" value="C:nucleus"/>
    <property type="evidence" value="ECO:0007669"/>
    <property type="project" value="TreeGrafter"/>
</dbReference>
<sequence>MYFNKFGNTWMDTHISQQLASLLAHEVSKIVSPAPSSPPATTIPSLRNFIQLIVRRSHTRTGTLLVSLILLARLSCRLGHVTQGMASAPQRIFLASLIISTKLIHDNAPKNKHWLTFSDDYFKLAEINLMEKQFLTLMDYNLSISNTEFHQAADRYLQIQETGRCSYWQDTPDTPRRNVARNANVTTLSSPSTPSSSPYVACTPPFVILPLNGNQKYHDSSFDWRCSISRLSPLSLV</sequence>
<organism evidence="2">
    <name type="scientific">Absidia glauca</name>
    <name type="common">Pin mould</name>
    <dbReference type="NCBI Taxonomy" id="4829"/>
    <lineage>
        <taxon>Eukaryota</taxon>
        <taxon>Fungi</taxon>
        <taxon>Fungi incertae sedis</taxon>
        <taxon>Mucoromycota</taxon>
        <taxon>Mucoromycotina</taxon>
        <taxon>Mucoromycetes</taxon>
        <taxon>Mucorales</taxon>
        <taxon>Cunninghamellaceae</taxon>
        <taxon>Absidia</taxon>
    </lineage>
</organism>
<evidence type="ECO:0000313" key="3">
    <source>
        <dbReference type="Proteomes" id="UP000078561"/>
    </source>
</evidence>
<evidence type="ECO:0000313" key="2">
    <source>
        <dbReference type="EMBL" id="SAM00969.1"/>
    </source>
</evidence>
<dbReference type="OrthoDB" id="10250320at2759"/>
<dbReference type="CDD" id="cd20557">
    <property type="entry name" value="CYCLIN_ScPCL1-like"/>
    <property type="match status" value="1"/>
</dbReference>
<keyword evidence="3" id="KW-1185">Reference proteome</keyword>
<proteinExistence type="predicted"/>
<dbReference type="InterPro" id="IPR006671">
    <property type="entry name" value="Cyclin_N"/>
</dbReference>
<dbReference type="OMA" id="PCAVKLF"/>
<dbReference type="Pfam" id="PF00134">
    <property type="entry name" value="Cyclin_N"/>
    <property type="match status" value="1"/>
</dbReference>
<dbReference type="PANTHER" id="PTHR15615:SF10">
    <property type="entry name" value="PHO85 CYCLIN-2-RELATED"/>
    <property type="match status" value="1"/>
</dbReference>
<reference evidence="2" key="1">
    <citation type="submission" date="2016-04" db="EMBL/GenBank/DDBJ databases">
        <authorList>
            <person name="Evans L.H."/>
            <person name="Alamgir A."/>
            <person name="Owens N."/>
            <person name="Weber N.D."/>
            <person name="Virtaneva K."/>
            <person name="Barbian K."/>
            <person name="Babar A."/>
            <person name="Rosenke K."/>
        </authorList>
    </citation>
    <scope>NUCLEOTIDE SEQUENCE [LARGE SCALE GENOMIC DNA]</scope>
    <source>
        <strain evidence="2">CBS 101.48</strain>
    </source>
</reference>
<dbReference type="GO" id="GO:0019901">
    <property type="term" value="F:protein kinase binding"/>
    <property type="evidence" value="ECO:0007669"/>
    <property type="project" value="InterPro"/>
</dbReference>
<dbReference type="Proteomes" id="UP000078561">
    <property type="component" value="Unassembled WGS sequence"/>
</dbReference>
<evidence type="ECO:0000259" key="1">
    <source>
        <dbReference type="Pfam" id="PF00134"/>
    </source>
</evidence>
<dbReference type="PANTHER" id="PTHR15615">
    <property type="match status" value="1"/>
</dbReference>